<evidence type="ECO:0000313" key="3">
    <source>
        <dbReference type="Proteomes" id="UP001523565"/>
    </source>
</evidence>
<proteinExistence type="predicted"/>
<accession>A0ABT1EDX2</accession>
<dbReference type="Proteomes" id="UP001523565">
    <property type="component" value="Unassembled WGS sequence"/>
</dbReference>
<name>A0ABT1EDX2_9FIRM</name>
<gene>
    <name evidence="2" type="ORF">NK118_01340</name>
</gene>
<organism evidence="2 3">
    <name type="scientific">Ohessyouella blattaphilus</name>
    <dbReference type="NCBI Taxonomy" id="2949333"/>
    <lineage>
        <taxon>Bacteria</taxon>
        <taxon>Bacillati</taxon>
        <taxon>Bacillota</taxon>
        <taxon>Clostridia</taxon>
        <taxon>Lachnospirales</taxon>
        <taxon>Lachnospiraceae</taxon>
        <taxon>Ohessyouella</taxon>
    </lineage>
</organism>
<dbReference type="Pfam" id="PF06541">
    <property type="entry name" value="ABC_trans_CmpB"/>
    <property type="match status" value="1"/>
</dbReference>
<feature type="transmembrane region" description="Helical" evidence="1">
    <location>
        <begin position="168"/>
        <end position="187"/>
    </location>
</feature>
<sequence length="215" mass="24581">MNTIARGLEYLSNTATNAAQRYDYERTYKKTSYVIIFFTFSCIGWLWEILYTYLTEGQAANRGVLNGPWLPVYGTGAVMSLLVYQLLKNKRPTYLLGTIMLFAGIIEYATGVFLEKTYGMRWWDYRDLTFQLHGRICLRGLIFFGTAGLFIVYIAAPRIDEFTERFSSRFISALALLLLFLLIFDIITSSQAPNMGRGVTYTVFHTISPLIRNGA</sequence>
<keyword evidence="3" id="KW-1185">Reference proteome</keyword>
<keyword evidence="1" id="KW-0812">Transmembrane</keyword>
<keyword evidence="1" id="KW-1133">Transmembrane helix</keyword>
<comment type="caution">
    <text evidence="2">The sequence shown here is derived from an EMBL/GenBank/DDBJ whole genome shotgun (WGS) entry which is preliminary data.</text>
</comment>
<feature type="transmembrane region" description="Helical" evidence="1">
    <location>
        <begin position="136"/>
        <end position="156"/>
    </location>
</feature>
<feature type="transmembrane region" description="Helical" evidence="1">
    <location>
        <begin position="66"/>
        <end position="87"/>
    </location>
</feature>
<evidence type="ECO:0000313" key="2">
    <source>
        <dbReference type="EMBL" id="MCP1108893.1"/>
    </source>
</evidence>
<protein>
    <submittedName>
        <fullName evidence="2">ABC transporter permease</fullName>
    </submittedName>
</protein>
<reference evidence="2 3" key="1">
    <citation type="journal article" date="2022" name="Genome Biol. Evol.">
        <title>Host diet, physiology and behaviors set the stage for Lachnospiraceae cladogenesis.</title>
        <authorList>
            <person name="Vera-Ponce De Leon A."/>
            <person name="Schneider M."/>
            <person name="Jahnes B.C."/>
            <person name="Sadowski V."/>
            <person name="Camuy-Velez L.A."/>
            <person name="Duan J."/>
            <person name="Sabree Z.L."/>
        </authorList>
    </citation>
    <scope>NUCLEOTIDE SEQUENCE [LARGE SCALE GENOMIC DNA]</scope>
    <source>
        <strain evidence="2 3">PAL227</strain>
    </source>
</reference>
<feature type="transmembrane region" description="Helical" evidence="1">
    <location>
        <begin position="93"/>
        <end position="115"/>
    </location>
</feature>
<dbReference type="RefSeq" id="WP_262067798.1">
    <property type="nucleotide sequence ID" value="NZ_JAMXOC010000001.1"/>
</dbReference>
<feature type="transmembrane region" description="Helical" evidence="1">
    <location>
        <begin position="33"/>
        <end position="54"/>
    </location>
</feature>
<keyword evidence="1" id="KW-0472">Membrane</keyword>
<dbReference type="InterPro" id="IPR010540">
    <property type="entry name" value="CmpB_TMEM229"/>
</dbReference>
<dbReference type="EMBL" id="JAMZFV010000001">
    <property type="protein sequence ID" value="MCP1108893.1"/>
    <property type="molecule type" value="Genomic_DNA"/>
</dbReference>
<evidence type="ECO:0000256" key="1">
    <source>
        <dbReference type="SAM" id="Phobius"/>
    </source>
</evidence>